<evidence type="ECO:0000313" key="1">
    <source>
        <dbReference type="EMBL" id="CDW27682.1"/>
    </source>
</evidence>
<sequence length="64" mass="7669">TIIRSRNINWKLINKRILLIEIKKLFGLEPSLNTTTKYYHSLFFCFYNILSKYSPLKSIETTKN</sequence>
<organism evidence="1">
    <name type="scientific">Lepeophtheirus salmonis</name>
    <name type="common">Salmon louse</name>
    <name type="synonym">Caligus salmonis</name>
    <dbReference type="NCBI Taxonomy" id="72036"/>
    <lineage>
        <taxon>Eukaryota</taxon>
        <taxon>Metazoa</taxon>
        <taxon>Ecdysozoa</taxon>
        <taxon>Arthropoda</taxon>
        <taxon>Crustacea</taxon>
        <taxon>Multicrustacea</taxon>
        <taxon>Hexanauplia</taxon>
        <taxon>Copepoda</taxon>
        <taxon>Siphonostomatoida</taxon>
        <taxon>Caligidae</taxon>
        <taxon>Lepeophtheirus</taxon>
    </lineage>
</organism>
<dbReference type="AlphaFoldDB" id="A0A0K2TPT6"/>
<protein>
    <submittedName>
        <fullName evidence="1">Uncharacterized protein</fullName>
    </submittedName>
</protein>
<name>A0A0K2TPT6_LEPSM</name>
<reference evidence="1" key="1">
    <citation type="submission" date="2014-05" db="EMBL/GenBank/DDBJ databases">
        <authorList>
            <person name="Chronopoulou M."/>
        </authorList>
    </citation>
    <scope>NUCLEOTIDE SEQUENCE</scope>
    <source>
        <tissue evidence="1">Whole organism</tissue>
    </source>
</reference>
<accession>A0A0K2TPT6</accession>
<feature type="non-terminal residue" evidence="1">
    <location>
        <position position="1"/>
    </location>
</feature>
<proteinExistence type="predicted"/>
<dbReference type="EMBL" id="HACA01010321">
    <property type="protein sequence ID" value="CDW27682.1"/>
    <property type="molecule type" value="Transcribed_RNA"/>
</dbReference>